<dbReference type="EMBL" id="BPQH01000001">
    <property type="protein sequence ID" value="GJD47517.1"/>
    <property type="molecule type" value="Genomic_DNA"/>
</dbReference>
<dbReference type="Proteomes" id="UP001055167">
    <property type="component" value="Unassembled WGS sequence"/>
</dbReference>
<accession>A0ABQ4QQF7</accession>
<reference evidence="6" key="2">
    <citation type="submission" date="2021-08" db="EMBL/GenBank/DDBJ databases">
        <authorList>
            <person name="Tani A."/>
            <person name="Ola A."/>
            <person name="Ogura Y."/>
            <person name="Katsura K."/>
            <person name="Hayashi T."/>
        </authorList>
    </citation>
    <scope>NUCLEOTIDE SEQUENCE</scope>
    <source>
        <strain evidence="6">KCTC 52305</strain>
    </source>
</reference>
<dbReference type="Gene3D" id="1.10.10.10">
    <property type="entry name" value="Winged helix-like DNA-binding domain superfamily/Winged helix DNA-binding domain"/>
    <property type="match status" value="1"/>
</dbReference>
<evidence type="ECO:0000256" key="1">
    <source>
        <dbReference type="ARBA" id="ARBA00023015"/>
    </source>
</evidence>
<dbReference type="InterPro" id="IPR019887">
    <property type="entry name" value="Tscrpt_reg_AsnC/Lrp_C"/>
</dbReference>
<name>A0ABQ4QQF7_9HYPH</name>
<keyword evidence="4" id="KW-0804">Transcription</keyword>
<keyword evidence="3" id="KW-0010">Activator</keyword>
<feature type="domain" description="HTH asnC-type" evidence="5">
    <location>
        <begin position="25"/>
        <end position="86"/>
    </location>
</feature>
<evidence type="ECO:0000256" key="3">
    <source>
        <dbReference type="ARBA" id="ARBA00023159"/>
    </source>
</evidence>
<dbReference type="PROSITE" id="PS50956">
    <property type="entry name" value="HTH_ASNC_2"/>
    <property type="match status" value="1"/>
</dbReference>
<dbReference type="PANTHER" id="PTHR30154">
    <property type="entry name" value="LEUCINE-RESPONSIVE REGULATORY PROTEIN"/>
    <property type="match status" value="1"/>
</dbReference>
<dbReference type="InterPro" id="IPR019888">
    <property type="entry name" value="Tscrpt_reg_AsnC-like"/>
</dbReference>
<dbReference type="InterPro" id="IPR011008">
    <property type="entry name" value="Dimeric_a/b-barrel"/>
</dbReference>
<dbReference type="InterPro" id="IPR036388">
    <property type="entry name" value="WH-like_DNA-bd_sf"/>
</dbReference>
<evidence type="ECO:0000256" key="2">
    <source>
        <dbReference type="ARBA" id="ARBA00023125"/>
    </source>
</evidence>
<dbReference type="SUPFAM" id="SSF54909">
    <property type="entry name" value="Dimeric alpha+beta barrel"/>
    <property type="match status" value="1"/>
</dbReference>
<keyword evidence="2" id="KW-0238">DNA-binding</keyword>
<comment type="caution">
    <text evidence="6">The sequence shown here is derived from an EMBL/GenBank/DDBJ whole genome shotgun (WGS) entry which is preliminary data.</text>
</comment>
<dbReference type="InterPro" id="IPR036390">
    <property type="entry name" value="WH_DNA-bd_sf"/>
</dbReference>
<dbReference type="Gene3D" id="3.30.70.920">
    <property type="match status" value="1"/>
</dbReference>
<dbReference type="Pfam" id="PF13412">
    <property type="entry name" value="HTH_24"/>
    <property type="match status" value="1"/>
</dbReference>
<dbReference type="InterPro" id="IPR019885">
    <property type="entry name" value="Tscrpt_reg_HTH_AsnC-type_CS"/>
</dbReference>
<protein>
    <submittedName>
        <fullName evidence="6">Leucine-responsive regulatory protein</fullName>
    </submittedName>
</protein>
<keyword evidence="1" id="KW-0805">Transcription regulation</keyword>
<dbReference type="InterPro" id="IPR011991">
    <property type="entry name" value="ArsR-like_HTH"/>
</dbReference>
<dbReference type="Pfam" id="PF01037">
    <property type="entry name" value="AsnC_trans_reg"/>
    <property type="match status" value="1"/>
</dbReference>
<keyword evidence="7" id="KW-1185">Reference proteome</keyword>
<proteinExistence type="predicted"/>
<sequence length="174" mass="18928">MAFLGSKPHVSRSDGALAEIMADGLDRVDRSILRILQREGRIAAVELAERVGLSPTATGERLRRLQKDGVITGFGARLDPHRLGLALLVFVEVSLDKTTPDAFARFAAAVRRAPEVLECHMVGGGFDYLVKARVADMPAYRRFLGEGLLSLPGVNNTRTYAVMEEVKSDGLLPL</sequence>
<evidence type="ECO:0000313" key="6">
    <source>
        <dbReference type="EMBL" id="GJD47517.1"/>
    </source>
</evidence>
<organism evidence="6 7">
    <name type="scientific">Methylobacterium crusticola</name>
    <dbReference type="NCBI Taxonomy" id="1697972"/>
    <lineage>
        <taxon>Bacteria</taxon>
        <taxon>Pseudomonadati</taxon>
        <taxon>Pseudomonadota</taxon>
        <taxon>Alphaproteobacteria</taxon>
        <taxon>Hyphomicrobiales</taxon>
        <taxon>Methylobacteriaceae</taxon>
        <taxon>Methylobacterium</taxon>
    </lineage>
</organism>
<reference evidence="6" key="1">
    <citation type="journal article" date="2021" name="Front. Microbiol.">
        <title>Comprehensive Comparative Genomics and Phenotyping of Methylobacterium Species.</title>
        <authorList>
            <person name="Alessa O."/>
            <person name="Ogura Y."/>
            <person name="Fujitani Y."/>
            <person name="Takami H."/>
            <person name="Hayashi T."/>
            <person name="Sahin N."/>
            <person name="Tani A."/>
        </authorList>
    </citation>
    <scope>NUCLEOTIDE SEQUENCE</scope>
    <source>
        <strain evidence="6">KCTC 52305</strain>
    </source>
</reference>
<dbReference type="PRINTS" id="PR00033">
    <property type="entry name" value="HTHASNC"/>
</dbReference>
<evidence type="ECO:0000259" key="5">
    <source>
        <dbReference type="PROSITE" id="PS50956"/>
    </source>
</evidence>
<evidence type="ECO:0000313" key="7">
    <source>
        <dbReference type="Proteomes" id="UP001055167"/>
    </source>
</evidence>
<dbReference type="SUPFAM" id="SSF46785">
    <property type="entry name" value="Winged helix' DNA-binding domain"/>
    <property type="match status" value="1"/>
</dbReference>
<dbReference type="PANTHER" id="PTHR30154:SF0">
    <property type="entry name" value="LEUCINE-RESPONSIVE REGULATORY PROTEIN"/>
    <property type="match status" value="1"/>
</dbReference>
<dbReference type="InterPro" id="IPR000485">
    <property type="entry name" value="AsnC-type_HTH_dom"/>
</dbReference>
<gene>
    <name evidence="6" type="primary">lrp_1</name>
    <name evidence="6" type="ORF">OPKNFCMD_0225</name>
</gene>
<dbReference type="SMART" id="SM00344">
    <property type="entry name" value="HTH_ASNC"/>
    <property type="match status" value="1"/>
</dbReference>
<dbReference type="PROSITE" id="PS00519">
    <property type="entry name" value="HTH_ASNC_1"/>
    <property type="match status" value="1"/>
</dbReference>
<evidence type="ECO:0000256" key="4">
    <source>
        <dbReference type="ARBA" id="ARBA00023163"/>
    </source>
</evidence>
<dbReference type="CDD" id="cd00090">
    <property type="entry name" value="HTH_ARSR"/>
    <property type="match status" value="1"/>
</dbReference>